<name>A6JWS7_RAT</name>
<dbReference type="EMBL" id="CH474005">
    <property type="protein sequence ID" value="EDL96682.1"/>
    <property type="molecule type" value="Genomic_DNA"/>
</dbReference>
<feature type="region of interest" description="Disordered" evidence="1">
    <location>
        <begin position="19"/>
        <end position="53"/>
    </location>
</feature>
<gene>
    <name evidence="2" type="ORF">rCG_32166</name>
</gene>
<reference evidence="2 3" key="1">
    <citation type="submission" date="2005-09" db="EMBL/GenBank/DDBJ databases">
        <authorList>
            <person name="Mural R.J."/>
            <person name="Li P.W."/>
            <person name="Adams M.D."/>
            <person name="Amanatides P.G."/>
            <person name="Baden-Tillson H."/>
            <person name="Barnstead M."/>
            <person name="Chin S.H."/>
            <person name="Dew I."/>
            <person name="Evans C.A."/>
            <person name="Ferriera S."/>
            <person name="Flanigan M."/>
            <person name="Fosler C."/>
            <person name="Glodek A."/>
            <person name="Gu Z."/>
            <person name="Holt R.A."/>
            <person name="Jennings D."/>
            <person name="Kraft C.L."/>
            <person name="Lu F."/>
            <person name="Nguyen T."/>
            <person name="Nusskern D.R."/>
            <person name="Pfannkoch C.M."/>
            <person name="Sitter C."/>
            <person name="Sutton G.G."/>
            <person name="Venter J.C."/>
            <person name="Wang Z."/>
            <person name="Woodage T."/>
            <person name="Zheng X.H."/>
            <person name="Zhong F."/>
        </authorList>
    </citation>
    <scope>NUCLEOTIDE SEQUENCE [LARGE SCALE GENOMIC DNA]</scope>
    <source>
        <strain>BN</strain>
        <strain evidence="3">Sprague-Dawley</strain>
    </source>
</reference>
<dbReference type="AlphaFoldDB" id="A6JWS7"/>
<protein>
    <submittedName>
        <fullName evidence="2">RCG32166</fullName>
    </submittedName>
</protein>
<accession>A6JWS7</accession>
<evidence type="ECO:0000256" key="1">
    <source>
        <dbReference type="SAM" id="MobiDB-lite"/>
    </source>
</evidence>
<evidence type="ECO:0000313" key="2">
    <source>
        <dbReference type="EMBL" id="EDL96682.1"/>
    </source>
</evidence>
<evidence type="ECO:0000313" key="3">
    <source>
        <dbReference type="Proteomes" id="UP000234681"/>
    </source>
</evidence>
<proteinExistence type="predicted"/>
<sequence length="53" mass="5764">MGDMYGLPCLASVERMHLAPTLSEKKGRGRIVGGGDQEGGSERDVKRISKNKF</sequence>
<organism evidence="2 3">
    <name type="scientific">Rattus norvegicus</name>
    <name type="common">Rat</name>
    <dbReference type="NCBI Taxonomy" id="10116"/>
    <lineage>
        <taxon>Eukaryota</taxon>
        <taxon>Metazoa</taxon>
        <taxon>Chordata</taxon>
        <taxon>Craniata</taxon>
        <taxon>Vertebrata</taxon>
        <taxon>Euteleostomi</taxon>
        <taxon>Mammalia</taxon>
        <taxon>Eutheria</taxon>
        <taxon>Euarchontoglires</taxon>
        <taxon>Glires</taxon>
        <taxon>Rodentia</taxon>
        <taxon>Myomorpha</taxon>
        <taxon>Muroidea</taxon>
        <taxon>Muridae</taxon>
        <taxon>Murinae</taxon>
        <taxon>Rattus</taxon>
    </lineage>
</organism>
<dbReference type="Proteomes" id="UP000234681">
    <property type="component" value="Chromosome 3"/>
</dbReference>